<dbReference type="PANTHER" id="PTHR39426:SF1">
    <property type="entry name" value="HOMOLOGY TO DEATH-ON-CURING PROTEIN OF PHAGE P1"/>
    <property type="match status" value="1"/>
</dbReference>
<accession>A0A0U1QQ64</accession>
<dbReference type="STRING" id="1069536.SINU_05235"/>
<dbReference type="AlphaFoldDB" id="A0A0U1QQ64"/>
<dbReference type="InterPro" id="IPR053737">
    <property type="entry name" value="Type_II_TA_Toxin"/>
</dbReference>
<organism evidence="2 3">
    <name type="scientific">Sporolactobacillus inulinus CASD</name>
    <dbReference type="NCBI Taxonomy" id="1069536"/>
    <lineage>
        <taxon>Bacteria</taxon>
        <taxon>Bacillati</taxon>
        <taxon>Bacillota</taxon>
        <taxon>Bacilli</taxon>
        <taxon>Bacillales</taxon>
        <taxon>Sporolactobacillaceae</taxon>
        <taxon>Sporolactobacillus</taxon>
    </lineage>
</organism>
<dbReference type="PROSITE" id="PS51459">
    <property type="entry name" value="FIDO"/>
    <property type="match status" value="1"/>
</dbReference>
<dbReference type="InterPro" id="IPR006440">
    <property type="entry name" value="Doc"/>
</dbReference>
<proteinExistence type="predicted"/>
<dbReference type="Pfam" id="PF02661">
    <property type="entry name" value="Fic"/>
    <property type="match status" value="1"/>
</dbReference>
<dbReference type="RefSeq" id="WP_010024964.1">
    <property type="nucleotide sequence ID" value="NZ_AFVQ02000066.1"/>
</dbReference>
<evidence type="ECO:0000259" key="1">
    <source>
        <dbReference type="PROSITE" id="PS51459"/>
    </source>
</evidence>
<keyword evidence="3" id="KW-1185">Reference proteome</keyword>
<dbReference type="NCBIfam" id="TIGR01550">
    <property type="entry name" value="DOC_P1"/>
    <property type="match status" value="1"/>
</dbReference>
<dbReference type="Gene3D" id="1.20.120.1870">
    <property type="entry name" value="Fic/DOC protein, Fido domain"/>
    <property type="match status" value="1"/>
</dbReference>
<dbReference type="Proteomes" id="UP000035553">
    <property type="component" value="Unassembled WGS sequence"/>
</dbReference>
<dbReference type="PANTHER" id="PTHR39426">
    <property type="entry name" value="HOMOLOGY TO DEATH-ON-CURING PROTEIN OF PHAGE P1"/>
    <property type="match status" value="1"/>
</dbReference>
<sequence length="136" mass="15558">MKHILFINENELILINAVLIKRYTPLEQIAVKEPFLLNRAVNRPKQSAFGQDAYATIDEKAAALFQSIAQNHAFYNANKRTAFVGMVTFLGKNAIEFDAEKDDVVSFTVKISDQQNKISLSEISRWIQKHSRKMKD</sequence>
<evidence type="ECO:0000313" key="3">
    <source>
        <dbReference type="Proteomes" id="UP000035553"/>
    </source>
</evidence>
<comment type="caution">
    <text evidence="2">The sequence shown here is derived from an EMBL/GenBank/DDBJ whole genome shotgun (WGS) entry which is preliminary data.</text>
</comment>
<gene>
    <name evidence="2" type="ORF">SINU_05235</name>
</gene>
<name>A0A0U1QQ64_9BACL</name>
<reference evidence="2 3" key="1">
    <citation type="journal article" date="2011" name="J. Bacteriol.">
        <title>Draft genome sequence of Sporolactobacillus inulinus strain CASD, an efficient D-lactic acid-producing bacterium with high-concentration lactate tolerance capability.</title>
        <authorList>
            <person name="Yu B."/>
            <person name="Su F."/>
            <person name="Wang L."/>
            <person name="Xu K."/>
            <person name="Zhao B."/>
            <person name="Xu P."/>
        </authorList>
    </citation>
    <scope>NUCLEOTIDE SEQUENCE [LARGE SCALE GENOMIC DNA]</scope>
    <source>
        <strain evidence="2 3">CASD</strain>
    </source>
</reference>
<dbReference type="EMBL" id="AFVQ02000066">
    <property type="protein sequence ID" value="KLI02929.1"/>
    <property type="molecule type" value="Genomic_DNA"/>
</dbReference>
<evidence type="ECO:0000313" key="2">
    <source>
        <dbReference type="EMBL" id="KLI02929.1"/>
    </source>
</evidence>
<feature type="domain" description="Fido" evidence="1">
    <location>
        <begin position="7"/>
        <end position="129"/>
    </location>
</feature>
<dbReference type="OrthoDB" id="9802752at2"/>
<protein>
    <submittedName>
        <fullName evidence="2">Phage killer protein</fullName>
    </submittedName>
</protein>
<dbReference type="InterPro" id="IPR003812">
    <property type="entry name" value="Fido"/>
</dbReference>
<dbReference type="GO" id="GO:0016301">
    <property type="term" value="F:kinase activity"/>
    <property type="evidence" value="ECO:0007669"/>
    <property type="project" value="InterPro"/>
</dbReference>